<dbReference type="GO" id="GO:0003676">
    <property type="term" value="F:nucleic acid binding"/>
    <property type="evidence" value="ECO:0007669"/>
    <property type="project" value="InterPro"/>
</dbReference>
<dbReference type="InterPro" id="IPR009057">
    <property type="entry name" value="Homeodomain-like_sf"/>
</dbReference>
<proteinExistence type="predicted"/>
<evidence type="ECO:0000256" key="1">
    <source>
        <dbReference type="SAM" id="MobiDB-lite"/>
    </source>
</evidence>
<dbReference type="InterPro" id="IPR050900">
    <property type="entry name" value="Transposase_IS3/IS150/IS904"/>
</dbReference>
<name>G2E8H4_9GAMM</name>
<evidence type="ECO:0000313" key="4">
    <source>
        <dbReference type="Proteomes" id="UP000004200"/>
    </source>
</evidence>
<dbReference type="EMBL" id="AFWT01000081">
    <property type="protein sequence ID" value="EGV27606.1"/>
    <property type="molecule type" value="Genomic_DNA"/>
</dbReference>
<dbReference type="STRING" id="765913.ThidrDRAFT_4588"/>
<dbReference type="InterPro" id="IPR001584">
    <property type="entry name" value="Integrase_cat-core"/>
</dbReference>
<protein>
    <submittedName>
        <fullName evidence="3">Integrase catalytic region</fullName>
    </submittedName>
</protein>
<feature type="region of interest" description="Disordered" evidence="1">
    <location>
        <begin position="334"/>
        <end position="353"/>
    </location>
</feature>
<sequence length="371" mass="41590">MVSASDRRRAVELIEQAQQVGARLAPTCEVLGLSVRTVQRWTCEGGVREDQRPTAVRPKPANALSPEEEQAILEACHRPEFAPLPPEQIVVRLLDEEQCYLGSVSSFYRVLRRHGELTHRGRAKAPRRALRPTTYQSTGPNQVWSWDCTWLPGPVKGLFFYLVMIVDIYSRKVVGWEVFHSEPAHHARLVIERAVLAERLIDQPLVLHADNGSAFKGAILLEKLHELNITPSYSRPRVSNDNAYSEALFRTCKYVPDYPVDGFASLEDAQRWVHRFVGGYNTEHRHSAIRFVTPDATPSWGGSPDPRSAPRPQPGRTRPTPRALEWANAQLDADYGRLPQPGARSGTHPVRSRGVTTMQATTTLTITAEST</sequence>
<dbReference type="OrthoDB" id="9813126at2"/>
<dbReference type="NCBIfam" id="NF033516">
    <property type="entry name" value="transpos_IS3"/>
    <property type="match status" value="1"/>
</dbReference>
<gene>
    <name evidence="3" type="ORF">ThidrDRAFT_4588</name>
</gene>
<dbReference type="PATRIC" id="fig|765913.3.peg.4648"/>
<dbReference type="GO" id="GO:0015074">
    <property type="term" value="P:DNA integration"/>
    <property type="evidence" value="ECO:0007669"/>
    <property type="project" value="InterPro"/>
</dbReference>
<dbReference type="InterPro" id="IPR012337">
    <property type="entry name" value="RNaseH-like_sf"/>
</dbReference>
<dbReference type="SUPFAM" id="SSF53098">
    <property type="entry name" value="Ribonuclease H-like"/>
    <property type="match status" value="1"/>
</dbReference>
<comment type="caution">
    <text evidence="3">The sequence shown here is derived from an EMBL/GenBank/DDBJ whole genome shotgun (WGS) entry which is preliminary data.</text>
</comment>
<dbReference type="Gene3D" id="3.30.420.10">
    <property type="entry name" value="Ribonuclease H-like superfamily/Ribonuclease H"/>
    <property type="match status" value="1"/>
</dbReference>
<dbReference type="Proteomes" id="UP000004200">
    <property type="component" value="Unassembled WGS sequence"/>
</dbReference>
<evidence type="ECO:0000313" key="3">
    <source>
        <dbReference type="EMBL" id="EGV27606.1"/>
    </source>
</evidence>
<keyword evidence="4" id="KW-1185">Reference proteome</keyword>
<dbReference type="PANTHER" id="PTHR46889:SF4">
    <property type="entry name" value="TRANSPOSASE INSO FOR INSERTION SEQUENCE ELEMENT IS911B-RELATED"/>
    <property type="match status" value="1"/>
</dbReference>
<dbReference type="eggNOG" id="COG2801">
    <property type="taxonomic scope" value="Bacteria"/>
</dbReference>
<feature type="domain" description="Integrase catalytic" evidence="2">
    <location>
        <begin position="136"/>
        <end position="302"/>
    </location>
</feature>
<dbReference type="AlphaFoldDB" id="G2E8H4"/>
<accession>G2E8H4</accession>
<reference evidence="3 4" key="1">
    <citation type="submission" date="2011-06" db="EMBL/GenBank/DDBJ databases">
        <title>The draft genome of Thiorhodococcus drewsii AZ1.</title>
        <authorList>
            <consortium name="US DOE Joint Genome Institute (JGI-PGF)"/>
            <person name="Lucas S."/>
            <person name="Han J."/>
            <person name="Lapidus A."/>
            <person name="Cheng J.-F."/>
            <person name="Goodwin L."/>
            <person name="Pitluck S."/>
            <person name="Peters L."/>
            <person name="Land M.L."/>
            <person name="Hauser L."/>
            <person name="Vogl K."/>
            <person name="Liu Z."/>
            <person name="Imhoff J."/>
            <person name="Thiel V."/>
            <person name="Frigaard N.-U."/>
            <person name="Bryant D.A."/>
            <person name="Woyke T.J."/>
        </authorList>
    </citation>
    <scope>NUCLEOTIDE SEQUENCE [LARGE SCALE GENOMIC DNA]</scope>
    <source>
        <strain evidence="3 4">AZ1</strain>
    </source>
</reference>
<evidence type="ECO:0000259" key="2">
    <source>
        <dbReference type="PROSITE" id="PS50994"/>
    </source>
</evidence>
<dbReference type="SUPFAM" id="SSF46689">
    <property type="entry name" value="Homeodomain-like"/>
    <property type="match status" value="1"/>
</dbReference>
<dbReference type="InterPro" id="IPR048020">
    <property type="entry name" value="Transpos_IS3"/>
</dbReference>
<feature type="region of interest" description="Disordered" evidence="1">
    <location>
        <begin position="294"/>
        <end position="321"/>
    </location>
</feature>
<dbReference type="PANTHER" id="PTHR46889">
    <property type="entry name" value="TRANSPOSASE INSF FOR INSERTION SEQUENCE IS3B-RELATED"/>
    <property type="match status" value="1"/>
</dbReference>
<dbReference type="InterPro" id="IPR036397">
    <property type="entry name" value="RNaseH_sf"/>
</dbReference>
<dbReference type="Pfam" id="PF00665">
    <property type="entry name" value="rve"/>
    <property type="match status" value="1"/>
</dbReference>
<organism evidence="3 4">
    <name type="scientific">Thiorhodococcus drewsii AZ1</name>
    <dbReference type="NCBI Taxonomy" id="765913"/>
    <lineage>
        <taxon>Bacteria</taxon>
        <taxon>Pseudomonadati</taxon>
        <taxon>Pseudomonadota</taxon>
        <taxon>Gammaproteobacteria</taxon>
        <taxon>Chromatiales</taxon>
        <taxon>Chromatiaceae</taxon>
        <taxon>Thiorhodococcus</taxon>
    </lineage>
</organism>
<dbReference type="PROSITE" id="PS50994">
    <property type="entry name" value="INTEGRASE"/>
    <property type="match status" value="1"/>
</dbReference>